<evidence type="ECO:0008006" key="3">
    <source>
        <dbReference type="Google" id="ProtNLM"/>
    </source>
</evidence>
<evidence type="ECO:0000313" key="2">
    <source>
        <dbReference type="Proteomes" id="UP000760860"/>
    </source>
</evidence>
<dbReference type="AlphaFoldDB" id="A0A8T1GWK5"/>
<organism evidence="1 2">
    <name type="scientific">Phytophthora cactorum</name>
    <dbReference type="NCBI Taxonomy" id="29920"/>
    <lineage>
        <taxon>Eukaryota</taxon>
        <taxon>Sar</taxon>
        <taxon>Stramenopiles</taxon>
        <taxon>Oomycota</taxon>
        <taxon>Peronosporomycetes</taxon>
        <taxon>Peronosporales</taxon>
        <taxon>Peronosporaceae</taxon>
        <taxon>Phytophthora</taxon>
    </lineage>
</organism>
<dbReference type="VEuPathDB" id="FungiDB:PC110_g18874"/>
<protein>
    <recommendedName>
        <fullName evidence="3">Integrase catalytic domain-containing protein</fullName>
    </recommendedName>
</protein>
<dbReference type="Proteomes" id="UP000760860">
    <property type="component" value="Unassembled WGS sequence"/>
</dbReference>
<dbReference type="InterPro" id="IPR036397">
    <property type="entry name" value="RNaseH_sf"/>
</dbReference>
<dbReference type="GO" id="GO:0003676">
    <property type="term" value="F:nucleic acid binding"/>
    <property type="evidence" value="ECO:0007669"/>
    <property type="project" value="InterPro"/>
</dbReference>
<gene>
    <name evidence="1" type="ORF">PC129_g23804</name>
</gene>
<name>A0A8T1GWK5_9STRA</name>
<evidence type="ECO:0000313" key="1">
    <source>
        <dbReference type="EMBL" id="KAG3200505.1"/>
    </source>
</evidence>
<dbReference type="Gene3D" id="3.30.420.10">
    <property type="entry name" value="Ribonuclease H-like superfamily/Ribonuclease H"/>
    <property type="match status" value="1"/>
</dbReference>
<dbReference type="SUPFAM" id="SSF53098">
    <property type="entry name" value="Ribonuclease H-like"/>
    <property type="match status" value="1"/>
</dbReference>
<dbReference type="EMBL" id="RCMV01002945">
    <property type="protein sequence ID" value="KAG3200505.1"/>
    <property type="molecule type" value="Genomic_DNA"/>
</dbReference>
<reference evidence="1" key="1">
    <citation type="submission" date="2018-05" db="EMBL/GenBank/DDBJ databases">
        <title>Effector identification in a new, highly contiguous assembly of the strawberry crown rot pathogen Phytophthora cactorum.</title>
        <authorList>
            <person name="Armitage A.D."/>
            <person name="Nellist C.F."/>
            <person name="Bates H."/>
            <person name="Vickerstaff R.J."/>
            <person name="Harrison R.J."/>
        </authorList>
    </citation>
    <scope>NUCLEOTIDE SEQUENCE</scope>
    <source>
        <strain evidence="1">P421</strain>
    </source>
</reference>
<proteinExistence type="predicted"/>
<sequence length="232" mass="26182">MVKDPLVTLDWNGGIDTNEHSGLIKLNVMKNATLEPPGVRYAPGGTTNLLSQRLLEQTGRKPSFSVASDDRLRRMYFDKVELRLEFKKRNDGFYWLTASPVMTLASMTPKAFETLEDNIVVMKWQYKLAHSNCNVCEIPSVVNGPPAISYPLLTNQLQALMALLGAKYVQLIQDEASRYKWVFLLQKKSDAADNVITLVRQKDFKVKTFSCDQGGEFINHTLTSFLSDHAGY</sequence>
<dbReference type="InterPro" id="IPR012337">
    <property type="entry name" value="RNaseH-like_sf"/>
</dbReference>
<comment type="caution">
    <text evidence="1">The sequence shown here is derived from an EMBL/GenBank/DDBJ whole genome shotgun (WGS) entry which is preliminary data.</text>
</comment>
<accession>A0A8T1GWK5</accession>